<gene>
    <name evidence="2" type="ORF">C8F04DRAFT_1064382</name>
</gene>
<dbReference type="AlphaFoldDB" id="A0AAD6XIP4"/>
<protein>
    <submittedName>
        <fullName evidence="2">Uncharacterized protein</fullName>
    </submittedName>
</protein>
<feature type="region of interest" description="Disordered" evidence="1">
    <location>
        <begin position="120"/>
        <end position="153"/>
    </location>
</feature>
<dbReference type="EMBL" id="JARJCM010000003">
    <property type="protein sequence ID" value="KAJ7046464.1"/>
    <property type="molecule type" value="Genomic_DNA"/>
</dbReference>
<dbReference type="Proteomes" id="UP001218188">
    <property type="component" value="Unassembled WGS sequence"/>
</dbReference>
<evidence type="ECO:0000313" key="2">
    <source>
        <dbReference type="EMBL" id="KAJ7046464.1"/>
    </source>
</evidence>
<accession>A0AAD6XIP4</accession>
<name>A0AAD6XIP4_9AGAR</name>
<proteinExistence type="predicted"/>
<evidence type="ECO:0000256" key="1">
    <source>
        <dbReference type="SAM" id="MobiDB-lite"/>
    </source>
</evidence>
<comment type="caution">
    <text evidence="2">The sequence shown here is derived from an EMBL/GenBank/DDBJ whole genome shotgun (WGS) entry which is preliminary data.</text>
</comment>
<organism evidence="2 3">
    <name type="scientific">Mycena alexandri</name>
    <dbReference type="NCBI Taxonomy" id="1745969"/>
    <lineage>
        <taxon>Eukaryota</taxon>
        <taxon>Fungi</taxon>
        <taxon>Dikarya</taxon>
        <taxon>Basidiomycota</taxon>
        <taxon>Agaricomycotina</taxon>
        <taxon>Agaricomycetes</taxon>
        <taxon>Agaricomycetidae</taxon>
        <taxon>Agaricales</taxon>
        <taxon>Marasmiineae</taxon>
        <taxon>Mycenaceae</taxon>
        <taxon>Mycena</taxon>
    </lineage>
</organism>
<reference evidence="2" key="1">
    <citation type="submission" date="2023-03" db="EMBL/GenBank/DDBJ databases">
        <title>Massive genome expansion in bonnet fungi (Mycena s.s.) driven by repeated elements and novel gene families across ecological guilds.</title>
        <authorList>
            <consortium name="Lawrence Berkeley National Laboratory"/>
            <person name="Harder C.B."/>
            <person name="Miyauchi S."/>
            <person name="Viragh M."/>
            <person name="Kuo A."/>
            <person name="Thoen E."/>
            <person name="Andreopoulos B."/>
            <person name="Lu D."/>
            <person name="Skrede I."/>
            <person name="Drula E."/>
            <person name="Henrissat B."/>
            <person name="Morin E."/>
            <person name="Kohler A."/>
            <person name="Barry K."/>
            <person name="LaButti K."/>
            <person name="Morin E."/>
            <person name="Salamov A."/>
            <person name="Lipzen A."/>
            <person name="Mereny Z."/>
            <person name="Hegedus B."/>
            <person name="Baldrian P."/>
            <person name="Stursova M."/>
            <person name="Weitz H."/>
            <person name="Taylor A."/>
            <person name="Grigoriev I.V."/>
            <person name="Nagy L.G."/>
            <person name="Martin F."/>
            <person name="Kauserud H."/>
        </authorList>
    </citation>
    <scope>NUCLEOTIDE SEQUENCE</scope>
    <source>
        <strain evidence="2">CBHHK200</strain>
    </source>
</reference>
<keyword evidence="3" id="KW-1185">Reference proteome</keyword>
<sequence length="153" mass="16733">MNVILLCVIAMFIFLMVPYTIYVLFIKLPSSLPSSQGQSLPTHGHGNLPQAAQWQPLYLWVGPILDFTHSAAYNVRTYTRIPSAVLQHIFGRFPTHNPSRYAEAGGGLYGLSRGIEAAEGFPDMPPGDYSPNMQPVGYPHDLPSPPQAAHTAS</sequence>
<evidence type="ECO:0000313" key="3">
    <source>
        <dbReference type="Proteomes" id="UP001218188"/>
    </source>
</evidence>